<protein>
    <submittedName>
        <fullName evidence="6">DegT/DnrJ/EryC1/StrS aminotransferase</fullName>
    </submittedName>
</protein>
<evidence type="ECO:0000313" key="6">
    <source>
        <dbReference type="EMBL" id="TQV75326.1"/>
    </source>
</evidence>
<dbReference type="OrthoDB" id="9804264at2"/>
<dbReference type="PIRSF" id="PIRSF000390">
    <property type="entry name" value="PLP_StrS"/>
    <property type="match status" value="1"/>
</dbReference>
<comment type="caution">
    <text evidence="6">The sequence shown here is derived from an EMBL/GenBank/DDBJ whole genome shotgun (WGS) entry which is preliminary data.</text>
</comment>
<dbReference type="InterPro" id="IPR000653">
    <property type="entry name" value="DegT/StrS_aminotransferase"/>
</dbReference>
<dbReference type="InterPro" id="IPR015421">
    <property type="entry name" value="PyrdxlP-dep_Trfase_major"/>
</dbReference>
<reference evidence="6 7" key="1">
    <citation type="submission" date="2019-06" db="EMBL/GenBank/DDBJ databases">
        <title>Draft genome of Aliikangiella marina GYP-15.</title>
        <authorList>
            <person name="Wang G."/>
        </authorList>
    </citation>
    <scope>NUCLEOTIDE SEQUENCE [LARGE SCALE GENOMIC DNA]</scope>
    <source>
        <strain evidence="6 7">GYP-15</strain>
    </source>
</reference>
<name>A0A545TDS4_9GAMM</name>
<keyword evidence="6" id="KW-0032">Aminotransferase</keyword>
<keyword evidence="6" id="KW-0808">Transferase</keyword>
<evidence type="ECO:0000313" key="7">
    <source>
        <dbReference type="Proteomes" id="UP000317839"/>
    </source>
</evidence>
<keyword evidence="1 4" id="KW-0663">Pyridoxal phosphate</keyword>
<feature type="modified residue" description="N6-(pyridoxal phosphate)lysine" evidence="4">
    <location>
        <position position="192"/>
    </location>
</feature>
<dbReference type="AlphaFoldDB" id="A0A545TDS4"/>
<dbReference type="PANTHER" id="PTHR30244:SF9">
    <property type="entry name" value="PROTEIN RV3402C"/>
    <property type="match status" value="1"/>
</dbReference>
<dbReference type="GO" id="GO:0000271">
    <property type="term" value="P:polysaccharide biosynthetic process"/>
    <property type="evidence" value="ECO:0007669"/>
    <property type="project" value="TreeGrafter"/>
</dbReference>
<evidence type="ECO:0000256" key="1">
    <source>
        <dbReference type="ARBA" id="ARBA00022898"/>
    </source>
</evidence>
<keyword evidence="7" id="KW-1185">Reference proteome</keyword>
<evidence type="ECO:0000256" key="3">
    <source>
        <dbReference type="PIRSR" id="PIRSR000390-1"/>
    </source>
</evidence>
<evidence type="ECO:0000256" key="5">
    <source>
        <dbReference type="RuleBase" id="RU004508"/>
    </source>
</evidence>
<dbReference type="Gene3D" id="3.40.640.10">
    <property type="entry name" value="Type I PLP-dependent aspartate aminotransferase-like (Major domain)"/>
    <property type="match status" value="1"/>
</dbReference>
<dbReference type="PANTHER" id="PTHR30244">
    <property type="entry name" value="TRANSAMINASE"/>
    <property type="match status" value="1"/>
</dbReference>
<sequence>MSRLKVTKFMKKNKVHLLKPRLPDAEMLLPFLRQIDQNRWYTNFGPLNQKLTKELERHFTDAFVATTSSGTSALEVAISSLNLKRGAKILVPALTFPATATAVSSLGYQPIISDIDPDSWQLTPKIACDALKHQAFDAVIPVATFGLPVNQVAWDEFVAETDIPVIVDAAGAFGNQNIGCKTITVFSTHATKSFSTGEGGLIVSNNRAHNLWCKQSSNFGIDAKTKNVDQSRGCNAKQSEYHAAVGLASLSLWEQQKAFRLKLLSKYLDQINELKLPVNTQPNISQHVLSTFVITFGNNVLNKDVQEYLANKNIETRRWYCPILPQHSGFQHLKCASDLKHAKQVANSLLGLPFHLEMTQQDVDRVCNTLSEFLIVNHDIAI</sequence>
<dbReference type="GO" id="GO:0030170">
    <property type="term" value="F:pyridoxal phosphate binding"/>
    <property type="evidence" value="ECO:0007669"/>
    <property type="project" value="TreeGrafter"/>
</dbReference>
<dbReference type="Pfam" id="PF01041">
    <property type="entry name" value="DegT_DnrJ_EryC1"/>
    <property type="match status" value="1"/>
</dbReference>
<dbReference type="EMBL" id="VIKR01000002">
    <property type="protein sequence ID" value="TQV75326.1"/>
    <property type="molecule type" value="Genomic_DNA"/>
</dbReference>
<accession>A0A545TDS4</accession>
<dbReference type="InterPro" id="IPR015424">
    <property type="entry name" value="PyrdxlP-dep_Trfase"/>
</dbReference>
<evidence type="ECO:0000256" key="2">
    <source>
        <dbReference type="ARBA" id="ARBA00037999"/>
    </source>
</evidence>
<comment type="similarity">
    <text evidence="2 5">Belongs to the DegT/DnrJ/EryC1 family.</text>
</comment>
<gene>
    <name evidence="6" type="ORF">FLL45_10355</name>
</gene>
<proteinExistence type="inferred from homology"/>
<dbReference type="Proteomes" id="UP000317839">
    <property type="component" value="Unassembled WGS sequence"/>
</dbReference>
<evidence type="ECO:0000256" key="4">
    <source>
        <dbReference type="PIRSR" id="PIRSR000390-2"/>
    </source>
</evidence>
<dbReference type="GO" id="GO:0008483">
    <property type="term" value="F:transaminase activity"/>
    <property type="evidence" value="ECO:0007669"/>
    <property type="project" value="UniProtKB-KW"/>
</dbReference>
<dbReference type="SUPFAM" id="SSF53383">
    <property type="entry name" value="PLP-dependent transferases"/>
    <property type="match status" value="1"/>
</dbReference>
<organism evidence="6 7">
    <name type="scientific">Aliikangiella marina</name>
    <dbReference type="NCBI Taxonomy" id="1712262"/>
    <lineage>
        <taxon>Bacteria</taxon>
        <taxon>Pseudomonadati</taxon>
        <taxon>Pseudomonadota</taxon>
        <taxon>Gammaproteobacteria</taxon>
        <taxon>Oceanospirillales</taxon>
        <taxon>Pleioneaceae</taxon>
        <taxon>Aliikangiella</taxon>
    </lineage>
</organism>
<feature type="active site" description="Proton acceptor" evidence="3">
    <location>
        <position position="192"/>
    </location>
</feature>